<dbReference type="GO" id="GO:0005886">
    <property type="term" value="C:plasma membrane"/>
    <property type="evidence" value="ECO:0007669"/>
    <property type="project" value="TreeGrafter"/>
</dbReference>
<accession>A0A6A7Y9K2</accession>
<comment type="caution">
    <text evidence="2">The sequence shown here is derived from an EMBL/GenBank/DDBJ whole genome shotgun (WGS) entry which is preliminary data.</text>
</comment>
<dbReference type="Pfam" id="PF04286">
    <property type="entry name" value="DUF445"/>
    <property type="match status" value="1"/>
</dbReference>
<evidence type="ECO:0000256" key="1">
    <source>
        <dbReference type="SAM" id="Phobius"/>
    </source>
</evidence>
<dbReference type="EMBL" id="VWNA01000003">
    <property type="protein sequence ID" value="MQT15425.1"/>
    <property type="molecule type" value="Genomic_DNA"/>
</dbReference>
<keyword evidence="3" id="KW-1185">Reference proteome</keyword>
<sequence length="424" mass="46188">MRVPAEADDPSGGGVSAAAAAARRMWIIATGLLVLVTALFVVCVRWPDLWVGMPYVRAFCEAAMVGACADWFAVVALFRHPFGLPIPHTAIIPRHKGRVAAAMGRFVETNFLAPAHVEQRLERVDACGLAAEWLTEPQNVRLVTEQVRAVLPPLIGLIGDSRLQVFAGAAFREGVNSIDAASLAARTLSVLARQSYPDKVFDRALAFASVYVAENKDAIREQVAAKGIRWLPGWVDNKLADALVTQIGNALEAARAADHPWRARFHEEVAKWTGRLATDADLAARMEKIKADVLSSAVVDGYVAWLAREIEAKVRDDIDKPDGFFATHAEAAIVAFAGWLSSDPALRDRLNRSLRQWVLEALVPNRAEVGRFVTEIVERWDTATLVGKIETQVGKDLQYIRLNGTLVGGLIGLVIYVVSHALAP</sequence>
<keyword evidence="1" id="KW-0812">Transmembrane</keyword>
<feature type="transmembrane region" description="Helical" evidence="1">
    <location>
        <begin position="53"/>
        <end position="78"/>
    </location>
</feature>
<evidence type="ECO:0000313" key="2">
    <source>
        <dbReference type="EMBL" id="MQT15425.1"/>
    </source>
</evidence>
<dbReference type="RefSeq" id="WP_153490658.1">
    <property type="nucleotide sequence ID" value="NZ_VWNA01000003.1"/>
</dbReference>
<dbReference type="Proteomes" id="UP000332515">
    <property type="component" value="Unassembled WGS sequence"/>
</dbReference>
<reference evidence="2 3" key="1">
    <citation type="submission" date="2019-09" db="EMBL/GenBank/DDBJ databases">
        <title>Segnochrobactrum spirostomi gen. nov., sp. nov., isolated from the ciliate Spirostomum cf. yagiui and description of a novel family, Segnochrobactraceae fam. nov. within the order Rhizobiales of the class Alphaproteobacteria.</title>
        <authorList>
            <person name="Akter S."/>
            <person name="Shazib S.U.A."/>
            <person name="Shin M.K."/>
        </authorList>
    </citation>
    <scope>NUCLEOTIDE SEQUENCE [LARGE SCALE GENOMIC DNA]</scope>
    <source>
        <strain evidence="2 3">Sp-1</strain>
    </source>
</reference>
<keyword evidence="1" id="KW-1133">Transmembrane helix</keyword>
<keyword evidence="1" id="KW-0472">Membrane</keyword>
<dbReference type="PANTHER" id="PTHR38442">
    <property type="entry name" value="INNER MEMBRANE PROTEIN-RELATED"/>
    <property type="match status" value="1"/>
</dbReference>
<evidence type="ECO:0000313" key="3">
    <source>
        <dbReference type="Proteomes" id="UP000332515"/>
    </source>
</evidence>
<dbReference type="AlphaFoldDB" id="A0A6A7Y9K2"/>
<protein>
    <submittedName>
        <fullName evidence="2">DUF445 domain-containing protein</fullName>
    </submittedName>
</protein>
<feature type="transmembrane region" description="Helical" evidence="1">
    <location>
        <begin position="26"/>
        <end position="47"/>
    </location>
</feature>
<proteinExistence type="predicted"/>
<dbReference type="InterPro" id="IPR007383">
    <property type="entry name" value="DUF445"/>
</dbReference>
<name>A0A6A7Y9K2_9HYPH</name>
<organism evidence="2 3">
    <name type="scientific">Segnochrobactrum spirostomi</name>
    <dbReference type="NCBI Taxonomy" id="2608987"/>
    <lineage>
        <taxon>Bacteria</taxon>
        <taxon>Pseudomonadati</taxon>
        <taxon>Pseudomonadota</taxon>
        <taxon>Alphaproteobacteria</taxon>
        <taxon>Hyphomicrobiales</taxon>
        <taxon>Segnochrobactraceae</taxon>
        <taxon>Segnochrobactrum</taxon>
    </lineage>
</organism>
<dbReference type="PANTHER" id="PTHR38442:SF1">
    <property type="entry name" value="INNER MEMBRANE PROTEIN"/>
    <property type="match status" value="1"/>
</dbReference>
<gene>
    <name evidence="2" type="ORF">F0357_22775</name>
</gene>